<feature type="compositionally biased region" description="Basic and acidic residues" evidence="2">
    <location>
        <begin position="795"/>
        <end position="804"/>
    </location>
</feature>
<dbReference type="Proteomes" id="UP000694389">
    <property type="component" value="Unassembled WGS sequence"/>
</dbReference>
<dbReference type="AlphaFoldDB" id="A0A8C4ICM1"/>
<dbReference type="GO" id="GO:0000164">
    <property type="term" value="C:protein phosphatase type 1 complex"/>
    <property type="evidence" value="ECO:0007669"/>
    <property type="project" value="TreeGrafter"/>
</dbReference>
<dbReference type="PANTHER" id="PTHR12307">
    <property type="entry name" value="PROTEIN PHOSPHATASE 1 REGULATORY SUBUNIT"/>
    <property type="match status" value="1"/>
</dbReference>
<feature type="compositionally biased region" description="Basic and acidic residues" evidence="2">
    <location>
        <begin position="672"/>
        <end position="690"/>
    </location>
</feature>
<feature type="domain" description="CBM21" evidence="4">
    <location>
        <begin position="135"/>
        <end position="243"/>
    </location>
</feature>
<dbReference type="PANTHER" id="PTHR12307:SF2">
    <property type="entry name" value="PROTEIN PHOSPHATASE 1 REGULATORY SUBUNIT 3A"/>
    <property type="match status" value="1"/>
</dbReference>
<feature type="region of interest" description="Disordered" evidence="2">
    <location>
        <begin position="945"/>
        <end position="983"/>
    </location>
</feature>
<keyword evidence="3" id="KW-1133">Transmembrane helix</keyword>
<dbReference type="PROSITE" id="PS51159">
    <property type="entry name" value="CBM21"/>
    <property type="match status" value="1"/>
</dbReference>
<evidence type="ECO:0000256" key="1">
    <source>
        <dbReference type="SAM" id="Coils"/>
    </source>
</evidence>
<evidence type="ECO:0000256" key="2">
    <source>
        <dbReference type="SAM" id="MobiDB-lite"/>
    </source>
</evidence>
<protein>
    <recommendedName>
        <fullName evidence="4">CBM21 domain-containing protein</fullName>
    </recommendedName>
</protein>
<dbReference type="Pfam" id="PF03370">
    <property type="entry name" value="CBM_21"/>
    <property type="match status" value="1"/>
</dbReference>
<reference evidence="5" key="1">
    <citation type="submission" date="2025-08" db="UniProtKB">
        <authorList>
            <consortium name="Ensembl"/>
        </authorList>
    </citation>
    <scope>IDENTIFICATION</scope>
</reference>
<dbReference type="Ensembl" id="ENSDLAT00005058549.2">
    <property type="protein sequence ID" value="ENSDLAP00005055128.1"/>
    <property type="gene ID" value="ENSDLAG00005023540.2"/>
</dbReference>
<dbReference type="InterPro" id="IPR050782">
    <property type="entry name" value="PP1_regulatory_subunit_3"/>
</dbReference>
<feature type="region of interest" description="Disordered" evidence="2">
    <location>
        <begin position="46"/>
        <end position="68"/>
    </location>
</feature>
<keyword evidence="1" id="KW-0175">Coiled coil</keyword>
<feature type="region of interest" description="Disordered" evidence="2">
    <location>
        <begin position="773"/>
        <end position="826"/>
    </location>
</feature>
<feature type="coiled-coil region" evidence="1">
    <location>
        <begin position="861"/>
        <end position="888"/>
    </location>
</feature>
<evidence type="ECO:0000256" key="3">
    <source>
        <dbReference type="SAM" id="Phobius"/>
    </source>
</evidence>
<evidence type="ECO:0000259" key="4">
    <source>
        <dbReference type="PROSITE" id="PS51159"/>
    </source>
</evidence>
<keyword evidence="6" id="KW-1185">Reference proteome</keyword>
<dbReference type="Gene3D" id="2.60.40.2440">
    <property type="entry name" value="Carbohydrate binding type-21 domain"/>
    <property type="match status" value="1"/>
</dbReference>
<feature type="compositionally biased region" description="Acidic residues" evidence="2">
    <location>
        <begin position="776"/>
        <end position="794"/>
    </location>
</feature>
<feature type="region of interest" description="Disordered" evidence="2">
    <location>
        <begin position="662"/>
        <end position="713"/>
    </location>
</feature>
<name>A0A8C4ICM1_DICLA</name>
<dbReference type="InterPro" id="IPR038175">
    <property type="entry name" value="CBM21_dom_sf"/>
</dbReference>
<accession>A0A8C4ICM1</accession>
<dbReference type="GeneTree" id="ENSGT00940000157682"/>
<evidence type="ECO:0000313" key="6">
    <source>
        <dbReference type="Proteomes" id="UP000694389"/>
    </source>
</evidence>
<sequence>MLNVSCQKQKQCSSLPADSFTERVPGLSILDLDLDDDEGEVVIGIRPKSSPLPRRKSSISDEELDPEPPLCGSRRVSFADSKGLSLVQVKEFGTWDVPKLPGYDSSESECKDEEEYFLSPFTFSLPLSTEELFVNVRDQKVELETIEVLPGTTILRGVIRVLNISFTKAVYVRTTLDTWSTHFDLLAEYIPGSSDNLTDCFSFKLTLVPPFGEQGARVDFCLRYETPVGTFWANNNDRNYVLFCHQRVKERKEKQEKEIVNKKSCLKIVFGRLGSESQSVGDWGNPVWGALNVGDLTQSYPCTERRETSCIVLKDTGGNNDKVQTNVKTQESNQECLDATSNHPPIEETGLTVTANHIQDHAETLEEIKHSDKRCTNTSDVPETVSGDTVVHAVNILNTDLLDPQIPNESLHLQGEAQEDNLTHDLTHDSSQTTAETAWAQLPEHTCIQIKPNLDETCAQSETQEVMTGPETTFMSLNDFECVDEPKKDNEVDKTVTVSTINAFSEEDKLLEPLHDLIPNYTSSSDSKETGNTNVTCFKIVEEKDVTKPQISLETHDEKMNNVEEENKEANNSHNDETKQSAEIEVTGEVAESMPKAMMSNHHIHSDMFVELKDEDTVKLEIIVSGKVEHLEIEADVSKFEDFCLADTTEVKNWEKMVEEEEKNILTDGEEREAGSSKAEGTEAVEKDQGEQLDDANIETASENRDRTETEIEKTGGEMVVVITAAREKENQADDADALEDKWKIGGKQIGEIVVAKNRKEVEKELEYVQEKTAGEEEVAEGTEVEAGEEQDETELGKGKHFTETQKVSVERTNIQEESDEAGMEWEDRVKPEVENVEEENPGYREAILVDEMGESEILDAKSESVTIEDRENEVECLEERLDIIQNKVEDDLSARVNNVQEKGVIDKENTGEWENAHTLTGMHLYKEEDFQNNGNVTHDLSKAARDENESAAAEGSSCVFADGPESDQLSHDSASADSDSDDEVELYMHCLRAVHTGPQVHKDRNKDTGFNVGKRPSVSRSKLLSTPMPSISESLDEEQSLSCLQDNLEDTETVDIEPTFTALPASSRQESINRNVSWWIETFSCSNISKTLLYATLLVVFLVVAYHYDFLACFGLYLISLIWLCCHGERQTGKNNNRLG</sequence>
<feature type="coiled-coil region" evidence="1">
    <location>
        <begin position="553"/>
        <end position="580"/>
    </location>
</feature>
<dbReference type="CDD" id="cd22255">
    <property type="entry name" value="PBD_PPP1R3A"/>
    <property type="match status" value="1"/>
</dbReference>
<dbReference type="GO" id="GO:2001069">
    <property type="term" value="F:glycogen binding"/>
    <property type="evidence" value="ECO:0007669"/>
    <property type="project" value="TreeGrafter"/>
</dbReference>
<keyword evidence="3" id="KW-0812">Transmembrane</keyword>
<dbReference type="GO" id="GO:0005979">
    <property type="term" value="P:regulation of glycogen biosynthetic process"/>
    <property type="evidence" value="ECO:0007669"/>
    <property type="project" value="TreeGrafter"/>
</dbReference>
<dbReference type="GO" id="GO:0008157">
    <property type="term" value="F:protein phosphatase 1 binding"/>
    <property type="evidence" value="ECO:0007669"/>
    <property type="project" value="TreeGrafter"/>
</dbReference>
<evidence type="ECO:0000313" key="5">
    <source>
        <dbReference type="Ensembl" id="ENSDLAP00005055128.1"/>
    </source>
</evidence>
<dbReference type="InterPro" id="IPR005036">
    <property type="entry name" value="CBM21_dom"/>
</dbReference>
<organism evidence="5 6">
    <name type="scientific">Dicentrarchus labrax</name>
    <name type="common">European seabass</name>
    <name type="synonym">Morone labrax</name>
    <dbReference type="NCBI Taxonomy" id="13489"/>
    <lineage>
        <taxon>Eukaryota</taxon>
        <taxon>Metazoa</taxon>
        <taxon>Chordata</taxon>
        <taxon>Craniata</taxon>
        <taxon>Vertebrata</taxon>
        <taxon>Euteleostomi</taxon>
        <taxon>Actinopterygii</taxon>
        <taxon>Neopterygii</taxon>
        <taxon>Teleostei</taxon>
        <taxon>Neoteleostei</taxon>
        <taxon>Acanthomorphata</taxon>
        <taxon>Eupercaria</taxon>
        <taxon>Moronidae</taxon>
        <taxon>Dicentrarchus</taxon>
    </lineage>
</organism>
<keyword evidence="3" id="KW-0472">Membrane</keyword>
<feature type="transmembrane region" description="Helical" evidence="3">
    <location>
        <begin position="1093"/>
        <end position="1126"/>
    </location>
</feature>
<reference evidence="5" key="2">
    <citation type="submission" date="2025-09" db="UniProtKB">
        <authorList>
            <consortium name="Ensembl"/>
        </authorList>
    </citation>
    <scope>IDENTIFICATION</scope>
</reference>
<proteinExistence type="predicted"/>
<feature type="compositionally biased region" description="Basic and acidic residues" evidence="2">
    <location>
        <begin position="702"/>
        <end position="713"/>
    </location>
</feature>